<gene>
    <name evidence="2" type="ORF">MEG1DRAFT_01482</name>
</gene>
<dbReference type="CDD" id="cd04301">
    <property type="entry name" value="NAT_SF"/>
    <property type="match status" value="1"/>
</dbReference>
<dbReference type="SUPFAM" id="SSF55729">
    <property type="entry name" value="Acyl-CoA N-acyltransferases (Nat)"/>
    <property type="match status" value="1"/>
</dbReference>
<dbReference type="Pfam" id="PF13673">
    <property type="entry name" value="Acetyltransf_10"/>
    <property type="match status" value="1"/>
</dbReference>
<dbReference type="AlphaFoldDB" id="A0A081RYN8"/>
<proteinExistence type="predicted"/>
<sequence length="163" mass="18457">MLEKLSIRKATIQDIEDLVELRKVLLSSGDTHYAAKNEEDDLAWQNAYKGWIKEHVSNENILILVGQYGEDTNICSCVIGIIDLRAPIAGALNGRVGWGQSLVVRKDRRGLGIAEAMMECFHNWFREQGVHKVVIQSSKVAEEFNKNRGYLQTGEQLLFKIIE</sequence>
<dbReference type="GO" id="GO:0016747">
    <property type="term" value="F:acyltransferase activity, transferring groups other than amino-acyl groups"/>
    <property type="evidence" value="ECO:0007669"/>
    <property type="project" value="InterPro"/>
</dbReference>
<dbReference type="Proteomes" id="UP000028002">
    <property type="component" value="Unassembled WGS sequence"/>
</dbReference>
<dbReference type="PATRIC" id="fig|1393735.3.peg.1530"/>
<protein>
    <submittedName>
        <fullName evidence="2">Acetyltransferase</fullName>
    </submittedName>
</protein>
<comment type="caution">
    <text evidence="2">The sequence shown here is derived from an EMBL/GenBank/DDBJ whole genome shotgun (WGS) entry which is preliminary data.</text>
</comment>
<reference evidence="2 3" key="1">
    <citation type="submission" date="2014-03" db="EMBL/GenBank/DDBJ databases">
        <title>Draft Genome of Photorhabdus temperata Meg1.</title>
        <authorList>
            <person name="Hurst S.G.IV."/>
            <person name="Morris K."/>
            <person name="Thomas K."/>
            <person name="Tisa L.S."/>
        </authorList>
    </citation>
    <scope>NUCLEOTIDE SEQUENCE [LARGE SCALE GENOMIC DNA]</scope>
    <source>
        <strain evidence="2 3">Meg1</strain>
    </source>
</reference>
<evidence type="ECO:0000313" key="2">
    <source>
        <dbReference type="EMBL" id="KER03791.1"/>
    </source>
</evidence>
<organism evidence="2 3">
    <name type="scientific">Photorhabdus temperata subsp. temperata Meg1</name>
    <dbReference type="NCBI Taxonomy" id="1393735"/>
    <lineage>
        <taxon>Bacteria</taxon>
        <taxon>Pseudomonadati</taxon>
        <taxon>Pseudomonadota</taxon>
        <taxon>Gammaproteobacteria</taxon>
        <taxon>Enterobacterales</taxon>
        <taxon>Morganellaceae</taxon>
        <taxon>Photorhabdus</taxon>
    </lineage>
</organism>
<dbReference type="EMBL" id="JGVH01000022">
    <property type="protein sequence ID" value="KER03791.1"/>
    <property type="molecule type" value="Genomic_DNA"/>
</dbReference>
<name>A0A081RYN8_PHOTE</name>
<dbReference type="Gene3D" id="3.40.630.30">
    <property type="match status" value="1"/>
</dbReference>
<dbReference type="InterPro" id="IPR000182">
    <property type="entry name" value="GNAT_dom"/>
</dbReference>
<evidence type="ECO:0000313" key="3">
    <source>
        <dbReference type="Proteomes" id="UP000028002"/>
    </source>
</evidence>
<accession>A0A081RYN8</accession>
<evidence type="ECO:0000259" key="1">
    <source>
        <dbReference type="PROSITE" id="PS51186"/>
    </source>
</evidence>
<feature type="domain" description="N-acetyltransferase" evidence="1">
    <location>
        <begin position="5"/>
        <end position="163"/>
    </location>
</feature>
<dbReference type="InterPro" id="IPR016181">
    <property type="entry name" value="Acyl_CoA_acyltransferase"/>
</dbReference>
<dbReference type="PROSITE" id="PS51186">
    <property type="entry name" value="GNAT"/>
    <property type="match status" value="1"/>
</dbReference>
<dbReference type="RefSeq" id="WP_036838197.1">
    <property type="nucleotide sequence ID" value="NZ_CAWLUD010000022.1"/>
</dbReference>
<keyword evidence="2" id="KW-0808">Transferase</keyword>